<dbReference type="EMBL" id="JAAWWB010000028">
    <property type="protein sequence ID" value="KAG6747575.1"/>
    <property type="molecule type" value="Genomic_DNA"/>
</dbReference>
<dbReference type="PANTHER" id="PTHR31587">
    <property type="entry name" value="TRANSMEMBRANE PROTEIN (DUF2215)"/>
    <property type="match status" value="1"/>
</dbReference>
<gene>
    <name evidence="1" type="ORF">POTOM_047461</name>
</gene>
<dbReference type="Proteomes" id="UP000886885">
    <property type="component" value="Chromosome 14D"/>
</dbReference>
<dbReference type="OrthoDB" id="1890267at2759"/>
<protein>
    <submittedName>
        <fullName evidence="1">Uncharacterized protein</fullName>
    </submittedName>
</protein>
<organism evidence="1 2">
    <name type="scientific">Populus tomentosa</name>
    <name type="common">Chinese white poplar</name>
    <dbReference type="NCBI Taxonomy" id="118781"/>
    <lineage>
        <taxon>Eukaryota</taxon>
        <taxon>Viridiplantae</taxon>
        <taxon>Streptophyta</taxon>
        <taxon>Embryophyta</taxon>
        <taxon>Tracheophyta</taxon>
        <taxon>Spermatophyta</taxon>
        <taxon>Magnoliopsida</taxon>
        <taxon>eudicotyledons</taxon>
        <taxon>Gunneridae</taxon>
        <taxon>Pentapetalae</taxon>
        <taxon>rosids</taxon>
        <taxon>fabids</taxon>
        <taxon>Malpighiales</taxon>
        <taxon>Salicaceae</taxon>
        <taxon>Saliceae</taxon>
        <taxon>Populus</taxon>
    </lineage>
</organism>
<comment type="caution">
    <text evidence="1">The sequence shown here is derived from an EMBL/GenBank/DDBJ whole genome shotgun (WGS) entry which is preliminary data.</text>
</comment>
<proteinExistence type="predicted"/>
<dbReference type="AlphaFoldDB" id="A0A8X8CAV5"/>
<evidence type="ECO:0000313" key="2">
    <source>
        <dbReference type="Proteomes" id="UP000886885"/>
    </source>
</evidence>
<sequence length="190" mass="20990">MPTRKEEINSEMNSASVEQEVIRLGSNGGGTSSSSSRGGVGRHYGDAGFKITRLVGTGPIAQTSSSVLQNSEANGYCKTLWDLRFYLLRSPLFLYLVICPTFPSPSTLFRFVLLVSRGLVVVGESSKVPISPSLRVMNSKLGTLVLCERIYINGLPRLKHLNKFSHSFKLKLSPSNSSFRRPHVKVCFHR</sequence>
<accession>A0A8X8CAV5</accession>
<evidence type="ECO:0000313" key="1">
    <source>
        <dbReference type="EMBL" id="KAG6747575.1"/>
    </source>
</evidence>
<keyword evidence="2" id="KW-1185">Reference proteome</keyword>
<name>A0A8X8CAV5_POPTO</name>
<dbReference type="PANTHER" id="PTHR31587:SF4">
    <property type="entry name" value="TRANSMEMBRANE PROTEIN (DUF2215)"/>
    <property type="match status" value="1"/>
</dbReference>
<reference evidence="1" key="1">
    <citation type="journal article" date="2020" name="bioRxiv">
        <title>Hybrid origin of Populus tomentosa Carr. identified through genome sequencing and phylogenomic analysis.</title>
        <authorList>
            <person name="An X."/>
            <person name="Gao K."/>
            <person name="Chen Z."/>
            <person name="Li J."/>
            <person name="Yang X."/>
            <person name="Yang X."/>
            <person name="Zhou J."/>
            <person name="Guo T."/>
            <person name="Zhao T."/>
            <person name="Huang S."/>
            <person name="Miao D."/>
            <person name="Khan W.U."/>
            <person name="Rao P."/>
            <person name="Ye M."/>
            <person name="Lei B."/>
            <person name="Liao W."/>
            <person name="Wang J."/>
            <person name="Ji L."/>
            <person name="Li Y."/>
            <person name="Guo B."/>
            <person name="Mustafa N.S."/>
            <person name="Li S."/>
            <person name="Yun Q."/>
            <person name="Keller S.R."/>
            <person name="Mao J."/>
            <person name="Zhang R."/>
            <person name="Strauss S.H."/>
        </authorList>
    </citation>
    <scope>NUCLEOTIDE SEQUENCE</scope>
    <source>
        <strain evidence="1">GM15</strain>
        <tissue evidence="1">Leaf</tissue>
    </source>
</reference>